<evidence type="ECO:0000259" key="14">
    <source>
        <dbReference type="Pfam" id="PF01292"/>
    </source>
</evidence>
<dbReference type="GO" id="GO:0020037">
    <property type="term" value="F:heme binding"/>
    <property type="evidence" value="ECO:0007669"/>
    <property type="project" value="TreeGrafter"/>
</dbReference>
<keyword evidence="7" id="KW-0479">Metal-binding</keyword>
<dbReference type="Gene3D" id="1.20.950.20">
    <property type="entry name" value="Transmembrane di-heme cytochromes, Chain C"/>
    <property type="match status" value="1"/>
</dbReference>
<evidence type="ECO:0000256" key="13">
    <source>
        <dbReference type="SAM" id="Phobius"/>
    </source>
</evidence>
<evidence type="ECO:0000256" key="4">
    <source>
        <dbReference type="ARBA" id="ARBA00022475"/>
    </source>
</evidence>
<dbReference type="PANTHER" id="PTHR30529">
    <property type="entry name" value="CYTOCHROME B561"/>
    <property type="match status" value="1"/>
</dbReference>
<dbReference type="RefSeq" id="WP_161140582.1">
    <property type="nucleotide sequence ID" value="NZ_SPKJ01000032.1"/>
</dbReference>
<feature type="transmembrane region" description="Helical" evidence="13">
    <location>
        <begin position="141"/>
        <end position="163"/>
    </location>
</feature>
<dbReference type="PANTHER" id="PTHR30529:SF1">
    <property type="entry name" value="CYTOCHROME B561 HOMOLOG 2"/>
    <property type="match status" value="1"/>
</dbReference>
<feature type="domain" description="Cytochrome b561 bacterial/Ni-hydrogenase" evidence="14">
    <location>
        <begin position="6"/>
        <end position="174"/>
    </location>
</feature>
<evidence type="ECO:0000256" key="8">
    <source>
        <dbReference type="ARBA" id="ARBA00022982"/>
    </source>
</evidence>
<dbReference type="Pfam" id="PF01292">
    <property type="entry name" value="Ni_hydr_CYTB"/>
    <property type="match status" value="1"/>
</dbReference>
<comment type="subcellular location">
    <subcellularLocation>
        <location evidence="2">Cell membrane</location>
        <topology evidence="2">Multi-pass membrane protein</topology>
    </subcellularLocation>
</comment>
<comment type="similarity">
    <text evidence="12">Belongs to the cytochrome b561 family.</text>
</comment>
<dbReference type="InterPro" id="IPR052168">
    <property type="entry name" value="Cytochrome_b561_oxidase"/>
</dbReference>
<evidence type="ECO:0000256" key="3">
    <source>
        <dbReference type="ARBA" id="ARBA00022448"/>
    </source>
</evidence>
<keyword evidence="16" id="KW-1185">Reference proteome</keyword>
<proteinExistence type="inferred from homology"/>
<name>A0A964WTQ6_9HYPH</name>
<dbReference type="AlphaFoldDB" id="A0A964WTQ6"/>
<dbReference type="InterPro" id="IPR016174">
    <property type="entry name" value="Di-haem_cyt_TM"/>
</dbReference>
<feature type="transmembrane region" description="Helical" evidence="13">
    <location>
        <begin position="48"/>
        <end position="67"/>
    </location>
</feature>
<keyword evidence="4" id="KW-1003">Cell membrane</keyword>
<evidence type="ECO:0000256" key="9">
    <source>
        <dbReference type="ARBA" id="ARBA00022989"/>
    </source>
</evidence>
<feature type="transmembrane region" description="Helical" evidence="13">
    <location>
        <begin position="7"/>
        <end position="28"/>
    </location>
</feature>
<evidence type="ECO:0000256" key="6">
    <source>
        <dbReference type="ARBA" id="ARBA00022692"/>
    </source>
</evidence>
<feature type="transmembrane region" description="Helical" evidence="13">
    <location>
        <begin position="87"/>
        <end position="109"/>
    </location>
</feature>
<protein>
    <submittedName>
        <fullName evidence="15">Cytochrome b</fullName>
    </submittedName>
</protein>
<dbReference type="GO" id="GO:0005886">
    <property type="term" value="C:plasma membrane"/>
    <property type="evidence" value="ECO:0007669"/>
    <property type="project" value="UniProtKB-SubCell"/>
</dbReference>
<keyword evidence="8" id="KW-0249">Electron transport</keyword>
<dbReference type="Proteomes" id="UP000773614">
    <property type="component" value="Unassembled WGS sequence"/>
</dbReference>
<accession>A0A964WTQ6</accession>
<evidence type="ECO:0000256" key="10">
    <source>
        <dbReference type="ARBA" id="ARBA00023004"/>
    </source>
</evidence>
<dbReference type="InterPro" id="IPR011577">
    <property type="entry name" value="Cyt_b561_bac/Ni-Hgenase"/>
</dbReference>
<keyword evidence="6 13" id="KW-0812">Transmembrane</keyword>
<evidence type="ECO:0000313" key="15">
    <source>
        <dbReference type="EMBL" id="MYZ48231.1"/>
    </source>
</evidence>
<keyword evidence="9 13" id="KW-1133">Transmembrane helix</keyword>
<dbReference type="EMBL" id="SPKJ01000032">
    <property type="protein sequence ID" value="MYZ48231.1"/>
    <property type="molecule type" value="Genomic_DNA"/>
</dbReference>
<comment type="caution">
    <text evidence="15">The sequence shown here is derived from an EMBL/GenBank/DDBJ whole genome shotgun (WGS) entry which is preliminary data.</text>
</comment>
<organism evidence="15 16">
    <name type="scientific">Propylenella binzhouense</name>
    <dbReference type="NCBI Taxonomy" id="2555902"/>
    <lineage>
        <taxon>Bacteria</taxon>
        <taxon>Pseudomonadati</taxon>
        <taxon>Pseudomonadota</taxon>
        <taxon>Alphaproteobacteria</taxon>
        <taxon>Hyphomicrobiales</taxon>
        <taxon>Propylenellaceae</taxon>
        <taxon>Propylenella</taxon>
    </lineage>
</organism>
<sequence>MTVSERYSTVAIVLHWTIATLIVLVFALGLTVDVFPTDWEHAVVNTHVLLGLLILVLSLARLAWRLAHRPPAPAEGAGRLAQRAAELVHYALYALMILVPLIGIPTLLYRGVGLDLGVLEIASPFARDRAVAGPLTEVHELAAYALIALAAGHALAALYHHFVRHDDVLRRMMPAHGG</sequence>
<dbReference type="GO" id="GO:0009055">
    <property type="term" value="F:electron transfer activity"/>
    <property type="evidence" value="ECO:0007669"/>
    <property type="project" value="InterPro"/>
</dbReference>
<keyword evidence="10" id="KW-0408">Iron</keyword>
<evidence type="ECO:0000256" key="7">
    <source>
        <dbReference type="ARBA" id="ARBA00022723"/>
    </source>
</evidence>
<evidence type="ECO:0000256" key="11">
    <source>
        <dbReference type="ARBA" id="ARBA00023136"/>
    </source>
</evidence>
<comment type="cofactor">
    <cofactor evidence="1">
        <name>heme b</name>
        <dbReference type="ChEBI" id="CHEBI:60344"/>
    </cofactor>
</comment>
<keyword evidence="5" id="KW-0349">Heme</keyword>
<evidence type="ECO:0000256" key="2">
    <source>
        <dbReference type="ARBA" id="ARBA00004651"/>
    </source>
</evidence>
<dbReference type="SUPFAM" id="SSF81342">
    <property type="entry name" value="Transmembrane di-heme cytochromes"/>
    <property type="match status" value="1"/>
</dbReference>
<keyword evidence="3" id="KW-0813">Transport</keyword>
<dbReference type="GO" id="GO:0022904">
    <property type="term" value="P:respiratory electron transport chain"/>
    <property type="evidence" value="ECO:0007669"/>
    <property type="project" value="InterPro"/>
</dbReference>
<dbReference type="OrthoDB" id="1247465at2"/>
<evidence type="ECO:0000256" key="1">
    <source>
        <dbReference type="ARBA" id="ARBA00001970"/>
    </source>
</evidence>
<evidence type="ECO:0000313" key="16">
    <source>
        <dbReference type="Proteomes" id="UP000773614"/>
    </source>
</evidence>
<dbReference type="GO" id="GO:0046872">
    <property type="term" value="F:metal ion binding"/>
    <property type="evidence" value="ECO:0007669"/>
    <property type="project" value="UniProtKB-KW"/>
</dbReference>
<reference evidence="15" key="1">
    <citation type="submission" date="2019-03" db="EMBL/GenBank/DDBJ databases">
        <title>Afifella sp. nov., isolated from activated sludge.</title>
        <authorList>
            <person name="Li Q."/>
            <person name="Liu Y."/>
        </authorList>
    </citation>
    <scope>NUCLEOTIDE SEQUENCE</scope>
    <source>
        <strain evidence="15">L72</strain>
    </source>
</reference>
<keyword evidence="11 13" id="KW-0472">Membrane</keyword>
<evidence type="ECO:0000256" key="5">
    <source>
        <dbReference type="ARBA" id="ARBA00022617"/>
    </source>
</evidence>
<gene>
    <name evidence="15" type="ORF">E4O86_10965</name>
</gene>
<evidence type="ECO:0000256" key="12">
    <source>
        <dbReference type="ARBA" id="ARBA00037975"/>
    </source>
</evidence>